<keyword evidence="2" id="KW-1185">Reference proteome</keyword>
<name>A0A5B7DJK9_PORTR</name>
<comment type="caution">
    <text evidence="1">The sequence shown here is derived from an EMBL/GenBank/DDBJ whole genome shotgun (WGS) entry which is preliminary data.</text>
</comment>
<proteinExistence type="predicted"/>
<organism evidence="1 2">
    <name type="scientific">Portunus trituberculatus</name>
    <name type="common">Swimming crab</name>
    <name type="synonym">Neptunus trituberculatus</name>
    <dbReference type="NCBI Taxonomy" id="210409"/>
    <lineage>
        <taxon>Eukaryota</taxon>
        <taxon>Metazoa</taxon>
        <taxon>Ecdysozoa</taxon>
        <taxon>Arthropoda</taxon>
        <taxon>Crustacea</taxon>
        <taxon>Multicrustacea</taxon>
        <taxon>Malacostraca</taxon>
        <taxon>Eumalacostraca</taxon>
        <taxon>Eucarida</taxon>
        <taxon>Decapoda</taxon>
        <taxon>Pleocyemata</taxon>
        <taxon>Brachyura</taxon>
        <taxon>Eubrachyura</taxon>
        <taxon>Portunoidea</taxon>
        <taxon>Portunidae</taxon>
        <taxon>Portuninae</taxon>
        <taxon>Portunus</taxon>
    </lineage>
</organism>
<evidence type="ECO:0000313" key="1">
    <source>
        <dbReference type="EMBL" id="MPC21732.1"/>
    </source>
</evidence>
<gene>
    <name evidence="1" type="ORF">E2C01_014727</name>
</gene>
<dbReference type="Proteomes" id="UP000324222">
    <property type="component" value="Unassembled WGS sequence"/>
</dbReference>
<accession>A0A5B7DJK9</accession>
<reference evidence="1 2" key="1">
    <citation type="submission" date="2019-05" db="EMBL/GenBank/DDBJ databases">
        <title>Another draft genome of Portunus trituberculatus and its Hox gene families provides insights of decapod evolution.</title>
        <authorList>
            <person name="Jeong J.-H."/>
            <person name="Song I."/>
            <person name="Kim S."/>
            <person name="Choi T."/>
            <person name="Kim D."/>
            <person name="Ryu S."/>
            <person name="Kim W."/>
        </authorList>
    </citation>
    <scope>NUCLEOTIDE SEQUENCE [LARGE SCALE GENOMIC DNA]</scope>
    <source>
        <tissue evidence="1">Muscle</tissue>
    </source>
</reference>
<dbReference type="EMBL" id="VSRR010001009">
    <property type="protein sequence ID" value="MPC21732.1"/>
    <property type="molecule type" value="Genomic_DNA"/>
</dbReference>
<dbReference type="AlphaFoldDB" id="A0A5B7DJK9"/>
<sequence length="101" mass="11648">MRRELAGANYCKKEKTQVGLDVDVRMRKTESNTDHTGRKLLGEKENVLDTVTISHTVVVMRQQAFQDSYSSLSLFLLPERRDMLQIFLSTSYKPLNLQNDV</sequence>
<evidence type="ECO:0000313" key="2">
    <source>
        <dbReference type="Proteomes" id="UP000324222"/>
    </source>
</evidence>
<protein>
    <submittedName>
        <fullName evidence="1">Uncharacterized protein</fullName>
    </submittedName>
</protein>